<dbReference type="InterPro" id="IPR035595">
    <property type="entry name" value="UDP_glycos_trans_CS"/>
</dbReference>
<dbReference type="GO" id="GO:0016020">
    <property type="term" value="C:membrane"/>
    <property type="evidence" value="ECO:0007669"/>
    <property type="project" value="UniProtKB-SubCell"/>
</dbReference>
<dbReference type="InterPro" id="IPR008967">
    <property type="entry name" value="p53-like_TF_DNA-bd_sf"/>
</dbReference>
<gene>
    <name evidence="18" type="ORF">L5515_000766</name>
</gene>
<dbReference type="Pfam" id="PF00201">
    <property type="entry name" value="UDPGT"/>
    <property type="match status" value="1"/>
</dbReference>
<comment type="caution">
    <text evidence="15">Lacks conserved residue(s) required for the propagation of feature annotation.</text>
</comment>
<evidence type="ECO:0000256" key="16">
    <source>
        <dbReference type="SAM" id="Phobius"/>
    </source>
</evidence>
<dbReference type="Gene3D" id="2.60.40.820">
    <property type="entry name" value="Transcription factor, T-box"/>
    <property type="match status" value="1"/>
</dbReference>
<dbReference type="EMBL" id="CP092620">
    <property type="protein sequence ID" value="UMM11526.1"/>
    <property type="molecule type" value="Genomic_DNA"/>
</dbReference>
<keyword evidence="7" id="KW-0732">Signal</keyword>
<feature type="domain" description="T-box" evidence="17">
    <location>
        <begin position="19"/>
        <end position="202"/>
    </location>
</feature>
<proteinExistence type="inferred from homology"/>
<evidence type="ECO:0000256" key="11">
    <source>
        <dbReference type="ARBA" id="ARBA00023136"/>
    </source>
</evidence>
<dbReference type="Pfam" id="PF00907">
    <property type="entry name" value="T-box"/>
    <property type="match status" value="1"/>
</dbReference>
<keyword evidence="10 15" id="KW-0238">DNA-binding</keyword>
<evidence type="ECO:0000256" key="14">
    <source>
        <dbReference type="ARBA" id="ARBA00047475"/>
    </source>
</evidence>
<dbReference type="GO" id="GO:0003677">
    <property type="term" value="F:DNA binding"/>
    <property type="evidence" value="ECO:0007669"/>
    <property type="project" value="UniProtKB-UniRule"/>
</dbReference>
<evidence type="ECO:0000256" key="8">
    <source>
        <dbReference type="ARBA" id="ARBA00022989"/>
    </source>
</evidence>
<evidence type="ECO:0000256" key="5">
    <source>
        <dbReference type="ARBA" id="ARBA00022679"/>
    </source>
</evidence>
<dbReference type="GO" id="GO:0003700">
    <property type="term" value="F:DNA-binding transcription factor activity"/>
    <property type="evidence" value="ECO:0007669"/>
    <property type="project" value="InterPro"/>
</dbReference>
<dbReference type="InterPro" id="IPR046360">
    <property type="entry name" value="T-box_DNA-bd"/>
</dbReference>
<evidence type="ECO:0000256" key="4">
    <source>
        <dbReference type="ARBA" id="ARBA00022676"/>
    </source>
</evidence>
<dbReference type="PROSITE" id="PS50252">
    <property type="entry name" value="TBOX_3"/>
    <property type="match status" value="1"/>
</dbReference>
<dbReference type="Proteomes" id="UP000829354">
    <property type="component" value="Chromosome I"/>
</dbReference>
<dbReference type="InterPro" id="IPR002213">
    <property type="entry name" value="UDP_glucos_trans"/>
</dbReference>
<dbReference type="SMART" id="SM00425">
    <property type="entry name" value="TBOX"/>
    <property type="match status" value="1"/>
</dbReference>
<dbReference type="InterPro" id="IPR036960">
    <property type="entry name" value="T-box_sf"/>
</dbReference>
<evidence type="ECO:0000256" key="2">
    <source>
        <dbReference type="ARBA" id="ARBA00009995"/>
    </source>
</evidence>
<evidence type="ECO:0000256" key="10">
    <source>
        <dbReference type="ARBA" id="ARBA00023125"/>
    </source>
</evidence>
<keyword evidence="13 15" id="KW-0539">Nucleus</keyword>
<organism evidence="18 19">
    <name type="scientific">Caenorhabditis briggsae</name>
    <dbReference type="NCBI Taxonomy" id="6238"/>
    <lineage>
        <taxon>Eukaryota</taxon>
        <taxon>Metazoa</taxon>
        <taxon>Ecdysozoa</taxon>
        <taxon>Nematoda</taxon>
        <taxon>Chromadorea</taxon>
        <taxon>Rhabditida</taxon>
        <taxon>Rhabditina</taxon>
        <taxon>Rhabditomorpha</taxon>
        <taxon>Rhabditoidea</taxon>
        <taxon>Rhabditidae</taxon>
        <taxon>Peloderinae</taxon>
        <taxon>Caenorhabditis</taxon>
    </lineage>
</organism>
<evidence type="ECO:0000256" key="9">
    <source>
        <dbReference type="ARBA" id="ARBA00023015"/>
    </source>
</evidence>
<dbReference type="GO" id="GO:0045893">
    <property type="term" value="P:positive regulation of DNA-templated transcription"/>
    <property type="evidence" value="ECO:0007669"/>
    <property type="project" value="InterPro"/>
</dbReference>
<evidence type="ECO:0000313" key="19">
    <source>
        <dbReference type="Proteomes" id="UP000829354"/>
    </source>
</evidence>
<evidence type="ECO:0000256" key="12">
    <source>
        <dbReference type="ARBA" id="ARBA00023163"/>
    </source>
</evidence>
<keyword evidence="12" id="KW-0804">Transcription</keyword>
<keyword evidence="4" id="KW-0328">Glycosyltransferase</keyword>
<comment type="subcellular location">
    <subcellularLocation>
        <location evidence="1">Membrane</location>
        <topology evidence="1">Single-pass membrane protein</topology>
    </subcellularLocation>
    <subcellularLocation>
        <location evidence="15">Nucleus</location>
    </subcellularLocation>
</comment>
<keyword evidence="8 16" id="KW-1133">Transmembrane helix</keyword>
<comment type="similarity">
    <text evidence="2">Belongs to the UDP-glycosyltransferase family.</text>
</comment>
<dbReference type="SUPFAM" id="SSF53756">
    <property type="entry name" value="UDP-Glycosyltransferase/glycogen phosphorylase"/>
    <property type="match status" value="1"/>
</dbReference>
<dbReference type="GO" id="GO:0005634">
    <property type="term" value="C:nucleus"/>
    <property type="evidence" value="ECO:0007669"/>
    <property type="project" value="UniProtKB-SubCell"/>
</dbReference>
<dbReference type="CDD" id="cd03784">
    <property type="entry name" value="GT1_Gtf-like"/>
    <property type="match status" value="1"/>
</dbReference>
<keyword evidence="9" id="KW-0805">Transcription regulation</keyword>
<comment type="catalytic activity">
    <reaction evidence="14">
        <text>glucuronate acceptor + UDP-alpha-D-glucuronate = acceptor beta-D-glucuronoside + UDP + H(+)</text>
        <dbReference type="Rhea" id="RHEA:21032"/>
        <dbReference type="ChEBI" id="CHEBI:15378"/>
        <dbReference type="ChEBI" id="CHEBI:58052"/>
        <dbReference type="ChEBI" id="CHEBI:58223"/>
        <dbReference type="ChEBI" id="CHEBI:132367"/>
        <dbReference type="ChEBI" id="CHEBI:132368"/>
        <dbReference type="EC" id="2.4.1.17"/>
    </reaction>
</comment>
<dbReference type="CDD" id="cd00182">
    <property type="entry name" value="T-box"/>
    <property type="match status" value="1"/>
</dbReference>
<dbReference type="Gene3D" id="3.40.50.2000">
    <property type="entry name" value="Glycogen Phosphorylase B"/>
    <property type="match status" value="1"/>
</dbReference>
<keyword evidence="19" id="KW-1185">Reference proteome</keyword>
<dbReference type="SUPFAM" id="SSF49417">
    <property type="entry name" value="p53-like transcription factors"/>
    <property type="match status" value="1"/>
</dbReference>
<keyword evidence="5" id="KW-0808">Transferase</keyword>
<evidence type="ECO:0000256" key="13">
    <source>
        <dbReference type="ARBA" id="ARBA00023242"/>
    </source>
</evidence>
<dbReference type="PANTHER" id="PTHR48043">
    <property type="entry name" value="EG:EG0003.4 PROTEIN-RELATED"/>
    <property type="match status" value="1"/>
</dbReference>
<evidence type="ECO:0000313" key="18">
    <source>
        <dbReference type="EMBL" id="UMM11526.1"/>
    </source>
</evidence>
<evidence type="ECO:0000256" key="7">
    <source>
        <dbReference type="ARBA" id="ARBA00022729"/>
    </source>
</evidence>
<keyword evidence="11 16" id="KW-0472">Membrane</keyword>
<sequence length="865" mass="98203">MSAYSSDTPTLSIPIGVTLQNLDVFESFYPAIMEQRLTPIGRIFSPIPTFCFTGLDVISDYQLSLRFEKICEGKYQYSTIKNRWVIDYGSSLNRVPSDKNIFMMQNIQTGAALMRKEIDFKVRLSQKTECENAVLLDSCNKYQAILVVSKVTKNEKGLYDLDGTPQEFKFDCLKFITVSRYRDPQVASIKSSLNGYAKVVLAKKWNKIQKNNGGKKDFTNQKSRKPCYFTLQNHSNSPICVPPAPTPSSCNSSPVGNCCQVRSTSSGSNTYFAGREHQFNLPHPAGSFNNFCPGIHHPPPGYHFNPPVYSHPPPSYVPQVGAPYPYPALVSNHNYFYHPSHTYAYTTYHRLTVCKPSKSLNVLVYSPVFGGSHSKFMGNIADALTEAGHNVTFLVPVADVTRRHEIGVKLTKNVIIVDKPNQDETNIQSIDMDEVLRPLWTIQNRPVDFETCFVFFLEMMKSNCDDFTSNKKVFEELSRTKFDVAIAEPVSICGLGYFDALGINKTILASSTTHYEGVVRNSGEPVDMSYVPVHGAYFDEKMDIFQRYTNWAAAHVMAENLEVLFDEEMERYRKNLGANIGHWRDLIPLASVFFTNANQYLDFPRPVIQKTVGIGGISVNLEKIKTEKLPEEIGEILNKREYNMLISFGSMVKSSTMPENWRNSILDTIKQFPNVTFVWKYESDDLKWTEGVENVHFLKWIPQSALLNDDRVTAFLTHGGLGSTNELAYLGKPAIVVPIFGDQGRNAPMLARHGGALVLQKFDLDRKEILVNSVQKIMFDKSYAQKAKQLSQLLNSTPFSPKELVVKHTEFVGQFGPLIQMDPYIRHLNWFQKTFADIYLFMILFYSLVVFVPLYVLRKLYRSFC</sequence>
<name>A0AAE9E360_CAEBR</name>
<accession>A0AAE9E360</accession>
<dbReference type="GO" id="GO:0015020">
    <property type="term" value="F:glucuronosyltransferase activity"/>
    <property type="evidence" value="ECO:0007669"/>
    <property type="project" value="UniProtKB-EC"/>
</dbReference>
<dbReference type="InterPro" id="IPR050271">
    <property type="entry name" value="UDP-glycosyltransferase"/>
</dbReference>
<evidence type="ECO:0000259" key="17">
    <source>
        <dbReference type="PROSITE" id="PS50252"/>
    </source>
</evidence>
<dbReference type="AlphaFoldDB" id="A0AAE9E360"/>
<dbReference type="PANTHER" id="PTHR48043:SF77">
    <property type="entry name" value="GLUCURONOSYLTRANSFERASE"/>
    <property type="match status" value="1"/>
</dbReference>
<evidence type="ECO:0000256" key="3">
    <source>
        <dbReference type="ARBA" id="ARBA00012544"/>
    </source>
</evidence>
<dbReference type="PROSITE" id="PS00375">
    <property type="entry name" value="UDPGT"/>
    <property type="match status" value="1"/>
</dbReference>
<evidence type="ECO:0000256" key="1">
    <source>
        <dbReference type="ARBA" id="ARBA00004167"/>
    </source>
</evidence>
<evidence type="ECO:0000256" key="6">
    <source>
        <dbReference type="ARBA" id="ARBA00022692"/>
    </source>
</evidence>
<reference evidence="18 19" key="1">
    <citation type="submission" date="2022-04" db="EMBL/GenBank/DDBJ databases">
        <title>Chromosome-level reference genomes for two strains of Caenorhabditis briggsae: an improved platform for comparative genomics.</title>
        <authorList>
            <person name="Stevens L."/>
            <person name="Andersen E."/>
        </authorList>
    </citation>
    <scope>NUCLEOTIDE SEQUENCE [LARGE SCALE GENOMIC DNA]</scope>
    <source>
        <strain evidence="18">VX34</strain>
        <tissue evidence="18">Whole-organism</tissue>
    </source>
</reference>
<dbReference type="EC" id="2.4.1.17" evidence="3"/>
<keyword evidence="6 16" id="KW-0812">Transmembrane</keyword>
<feature type="transmembrane region" description="Helical" evidence="16">
    <location>
        <begin position="838"/>
        <end position="857"/>
    </location>
</feature>
<evidence type="ECO:0000256" key="15">
    <source>
        <dbReference type="PROSITE-ProRule" id="PRU00201"/>
    </source>
</evidence>
<dbReference type="FunFam" id="3.40.50.2000:FF:000038">
    <property type="entry name" value="UDP-GlucuronosylTransferase"/>
    <property type="match status" value="1"/>
</dbReference>
<protein>
    <recommendedName>
        <fullName evidence="3">glucuronosyltransferase</fullName>
        <ecNumber evidence="3">2.4.1.17</ecNumber>
    </recommendedName>
</protein>